<feature type="domain" description="BHLH" evidence="2">
    <location>
        <begin position="44"/>
        <end position="99"/>
    </location>
</feature>
<proteinExistence type="predicted"/>
<dbReference type="SUPFAM" id="SSF47459">
    <property type="entry name" value="HLH, helix-loop-helix DNA-binding domain"/>
    <property type="match status" value="1"/>
</dbReference>
<dbReference type="Gene3D" id="4.10.280.10">
    <property type="entry name" value="Helix-loop-helix DNA-binding domain"/>
    <property type="match status" value="1"/>
</dbReference>
<feature type="region of interest" description="Disordered" evidence="1">
    <location>
        <begin position="25"/>
        <end position="57"/>
    </location>
</feature>
<evidence type="ECO:0000313" key="3">
    <source>
        <dbReference type="Proteomes" id="UP000694865"/>
    </source>
</evidence>
<dbReference type="SMART" id="SM00353">
    <property type="entry name" value="HLH"/>
    <property type="match status" value="1"/>
</dbReference>
<evidence type="ECO:0000259" key="2">
    <source>
        <dbReference type="PROSITE" id="PS50888"/>
    </source>
</evidence>
<name>A0ABM0H1B9_SACKO</name>
<dbReference type="InterPro" id="IPR036638">
    <property type="entry name" value="HLH_DNA-bd_sf"/>
</dbReference>
<gene>
    <name evidence="4" type="primary">LOC100374807</name>
</gene>
<protein>
    <submittedName>
        <fullName evidence="4">Pancreas transcription factor 1 subunit alpha-like</fullName>
    </submittedName>
</protein>
<keyword evidence="3" id="KW-1185">Reference proteome</keyword>
<dbReference type="CDD" id="cd11390">
    <property type="entry name" value="bHLH_TS"/>
    <property type="match status" value="1"/>
</dbReference>
<feature type="compositionally biased region" description="Polar residues" evidence="1">
    <location>
        <begin position="41"/>
        <end position="50"/>
    </location>
</feature>
<evidence type="ECO:0000313" key="4">
    <source>
        <dbReference type="RefSeq" id="XP_002742015.1"/>
    </source>
</evidence>
<dbReference type="PANTHER" id="PTHR23349">
    <property type="entry name" value="BASIC HELIX-LOOP-HELIX TRANSCRIPTION FACTOR, TWIST"/>
    <property type="match status" value="1"/>
</dbReference>
<accession>A0ABM0H1B9</accession>
<organism evidence="3 4">
    <name type="scientific">Saccoglossus kowalevskii</name>
    <name type="common">Acorn worm</name>
    <dbReference type="NCBI Taxonomy" id="10224"/>
    <lineage>
        <taxon>Eukaryota</taxon>
        <taxon>Metazoa</taxon>
        <taxon>Hemichordata</taxon>
        <taxon>Enteropneusta</taxon>
        <taxon>Harrimaniidae</taxon>
        <taxon>Saccoglossus</taxon>
    </lineage>
</organism>
<dbReference type="RefSeq" id="XP_002742015.1">
    <property type="nucleotide sequence ID" value="XM_002741969.1"/>
</dbReference>
<sequence>MTRKVEADTTHEKIETSLKCLVNRTNRDERRRRRRRARLTGLSQQRQTANARERGRTRSFHDALVDLRCHIPIPVPAPNNRKLSKIEILRLAVDYIRYLTGLLEETSNKSDQNGERALKI</sequence>
<dbReference type="Proteomes" id="UP000694865">
    <property type="component" value="Unplaced"/>
</dbReference>
<dbReference type="InterPro" id="IPR050283">
    <property type="entry name" value="E-box_TF_Regulators"/>
</dbReference>
<evidence type="ECO:0000256" key="1">
    <source>
        <dbReference type="SAM" id="MobiDB-lite"/>
    </source>
</evidence>
<dbReference type="PROSITE" id="PS50888">
    <property type="entry name" value="BHLH"/>
    <property type="match status" value="1"/>
</dbReference>
<dbReference type="PANTHER" id="PTHR23349:SF106">
    <property type="entry name" value="BHLH DOMAIN-CONTAINING PROTEIN"/>
    <property type="match status" value="1"/>
</dbReference>
<dbReference type="GeneID" id="100374807"/>
<dbReference type="InterPro" id="IPR011598">
    <property type="entry name" value="bHLH_dom"/>
</dbReference>
<reference evidence="4" key="1">
    <citation type="submission" date="2025-08" db="UniProtKB">
        <authorList>
            <consortium name="RefSeq"/>
        </authorList>
    </citation>
    <scope>IDENTIFICATION</scope>
    <source>
        <tissue evidence="4">Testes</tissue>
    </source>
</reference>
<dbReference type="Pfam" id="PF00010">
    <property type="entry name" value="HLH"/>
    <property type="match status" value="1"/>
</dbReference>